<gene>
    <name evidence="2" type="ORF">Scinn_47980</name>
</gene>
<keyword evidence="3" id="KW-1185">Reference proteome</keyword>
<feature type="region of interest" description="Disordered" evidence="1">
    <location>
        <begin position="431"/>
        <end position="486"/>
    </location>
</feature>
<organism evidence="2 3">
    <name type="scientific">Streptomyces virginiae</name>
    <name type="common">Streptomyces cinnamonensis</name>
    <dbReference type="NCBI Taxonomy" id="1961"/>
    <lineage>
        <taxon>Bacteria</taxon>
        <taxon>Bacillati</taxon>
        <taxon>Actinomycetota</taxon>
        <taxon>Actinomycetes</taxon>
        <taxon>Kitasatosporales</taxon>
        <taxon>Streptomycetaceae</taxon>
        <taxon>Streptomyces</taxon>
    </lineage>
</organism>
<comment type="caution">
    <text evidence="2">The sequence shown here is derived from an EMBL/GenBank/DDBJ whole genome shotgun (WGS) entry which is preliminary data.</text>
</comment>
<reference evidence="3" key="1">
    <citation type="submission" date="2020-09" db="EMBL/GenBank/DDBJ databases">
        <title>Whole genome shotgun sequence of Streptomyces cinnamonensis NBRC 15873.</title>
        <authorList>
            <person name="Komaki H."/>
            <person name="Tamura T."/>
        </authorList>
    </citation>
    <scope>NUCLEOTIDE SEQUENCE [LARGE SCALE GENOMIC DNA]</scope>
    <source>
        <strain evidence="3">NBRC 15873</strain>
    </source>
</reference>
<feature type="compositionally biased region" description="Low complexity" evidence="1">
    <location>
        <begin position="444"/>
        <end position="474"/>
    </location>
</feature>
<proteinExistence type="predicted"/>
<dbReference type="RefSeq" id="WP_191869304.1">
    <property type="nucleotide sequence ID" value="NZ_BMRU01000017.1"/>
</dbReference>
<name>A0ABQ3NRC7_STRVG</name>
<accession>A0ABQ3NRC7</accession>
<dbReference type="Proteomes" id="UP000660554">
    <property type="component" value="Unassembled WGS sequence"/>
</dbReference>
<evidence type="ECO:0000256" key="1">
    <source>
        <dbReference type="SAM" id="MobiDB-lite"/>
    </source>
</evidence>
<evidence type="ECO:0000313" key="2">
    <source>
        <dbReference type="EMBL" id="GHI15335.1"/>
    </source>
</evidence>
<dbReference type="EMBL" id="BNDV01000010">
    <property type="protein sequence ID" value="GHI15335.1"/>
    <property type="molecule type" value="Genomic_DNA"/>
</dbReference>
<dbReference type="GeneID" id="86958499"/>
<sequence length="486" mass="50374">MSGDGRRARQVGELLGASATGRANGLSPQLVADLADVYDGTGRTPVTVRVAVLRADTGSGGSAHRLVPLLTGVRPPGPPGAGDLVPLTYVHEPADLPLLRLGDAQVRGLNRLARALLARPEHLARAPLARNGTAAWLRVRAAQRQRTFFRPRYVGQEAVERAWRRIQDVTAAGAGAAPGPAGAVLDVPVRHPFLFHGDPLPWPAAGAGDDGGGHPRVEVTDLPVPPGGGPSAHLAEVLDAAHLVLAAAPHTALAGEEPLPALFRTLLERGRPGGDRAEVVLVATTGGRRGPGATAALGGWLRGRTPESVGAAARDVPVHAVAVAEAERALRILRSPRGRPATAVEQARADWAMSGMPELCEAVLGPALDRVVRTGGELTRRRFRAALYGVRLDHRRPAGARPAPDPAPDRENDSERLWDELEAFAAGPLAERAVRRFGPPGAPASSTATATAADATATATTDATDATTASATDAQDPFDSRGASSP</sequence>
<evidence type="ECO:0000313" key="3">
    <source>
        <dbReference type="Proteomes" id="UP000660554"/>
    </source>
</evidence>
<protein>
    <submittedName>
        <fullName evidence="2">Uncharacterized protein</fullName>
    </submittedName>
</protein>